<evidence type="ECO:0000256" key="12">
    <source>
        <dbReference type="ARBA" id="ARBA00052734"/>
    </source>
</evidence>
<keyword evidence="4" id="KW-0645">Protease</keyword>
<dbReference type="InterPro" id="IPR029031">
    <property type="entry name" value="Gingipain_N_sf"/>
</dbReference>
<dbReference type="Pfam" id="PF01364">
    <property type="entry name" value="Peptidase_C25"/>
    <property type="match status" value="1"/>
</dbReference>
<comment type="catalytic activity">
    <reaction evidence="12">
        <text>Endopeptidase with strict specificity for lysyl bonds.</text>
        <dbReference type="EC" id="3.4.22.47"/>
    </reaction>
</comment>
<dbReference type="InterPro" id="IPR038490">
    <property type="entry name" value="Gingipain_propep_sf"/>
</dbReference>
<keyword evidence="6 15" id="KW-0732">Signal</keyword>
<sequence>MRKLLLLIAASLLGVGLYAQSAKIKLDAPTTRTTCTNNSFKQFDASFSFNEVELTKVETKGGTFASVSIPGAFPTGEVGSPEVPAVRKLIAVPVGATPVVRVKSFTEQVYSLNQYGSEKLMPHQPSMSKSDDPEKVPFVYNAAAYARKGFVGQELTQVEMLGTMRGVRIAALTINPVQYDVVANQLKVRNNIEIEVSFQGADEVATQRLYDASFSPYFETAYKQLFNRDVYTDHGDLYNTPVRMLVVAGAKFKEALKPWLTWKAQKGFYLDVHYTDEAEVGTTNASIKAFIHKKYNDGLAASAAPVFLALVGDTDVISGEKGKKTKKVTDLYYSAVDGDYFPEMYTFRMSASSPEELTNIIDKVLMYEKATMPDKSYLEKALLIAGADSYWNPKIGQQTIKYAVQYYYNQDHGYTDVYSYPKAPYTGCYSHLNTGVGFANYTAHGSETSWADPSLTATQVKALTNKDKYFLAIGNCCVTAQFDYPQPCFGEVMTRVKEKGAYAYIGSSPNSYWGEDYYWSVGANAVFGVQPTFEGTSMGSYDATFLEDSYNTVNSIMWAGNLAATHAENIGNVTHIGAHYYWEAYHVLGDGSVMPYRAMPKTNTYTLPASLPQNQASYSIQASAGSYVAISKDGVLYGTGVANASGVATVNMTKQITENGNYDVVITRSNYLPVIKQIQAGEPSPYQPVSNLTATTQGQKVTLKWDAPSAKKAEASREVKRIGDGLFVTIEPANDVRANEAKVVLAADNVWGDNTGYQFLLDADHNTFGSVIPATGPLFTGTASSNLYSANFEYLIPANADPVVTTQNIIVTGQGEVVIPAGVYDYCITNPEPASGKMWIAGDGGNQPARYDDFTFEAGKKYTFTMRRAGMGDGTDMEVEDDSPASYTYTVYRDGTKIKEGLTATTFEEDGVAAGNHEYCVEVKYTAGVSPKVCKDVTVEGSNEFAPVQNLTGSAVGQKVTLKWDAPNGTPNPNPNPNPNPGTTTLSESFENGIPASWKTIDADGDGHGWKPGNAPGIAGYNSNGCVYSESFGLGGIGVLTPDNYLITPALDLPNGGKLTFWVCAQDANYASEHYAVYASSTGNDASNFTNALLEETITAKGVRSPEAIRGRIQGTWRQKTVDLPAGTKYVAFRHFQSTDMFYIDLDEVEIKANGKRADFTETFESSTHGEAPAEWTTIDADGDGQGWLCLSSGQLDWLTAHGGTNVVASFSWNGMALNPDNYLISKDVTGATKVKYYYAVNDGFPGDHYAVMISKTGTNAGDFTVVFEETPNGINKGGARFGLSTEADGAKPQSVWIERTVDLPAGTKYVAFRHYNCSDLNYILLDDIQFTMGGSPTPTDYTYTVYRDGTKIKEGLTETTFEEDGVATGNHEYCVEVKYTAGVSPKECVNVTINPTQFNPVKNLKAEPDGGDVVLKWEAPSGKRGELLNEDFEGDAIPTGWTALDADGDGNNWDITLNEFTRGERHVLSPLRASNVAISYSSLLQGQEYLPLTPNNFLITPKVEGAKKITYKVGSPGLPQWSHDHYALCISKSGTAAADFEVIFEETMTYTQGGANLTREKDLPAGTKYVAFRHYNCTDVLAIMIDDVVITGEGEGPNYTYTVYRDGTKIQEGLTETTYRDAGMSAQSHEYCVEVKYAAGVSPKVCVDYIPDGVADVTAQKPYTLTVVGKTITVTCQGEAMIYDMNGRRLAAGRNTVVYTAQGGYYAVMVVVDGKSYVEKLAIK</sequence>
<dbReference type="InterPro" id="IPR029030">
    <property type="entry name" value="Caspase-like_dom_sf"/>
</dbReference>
<dbReference type="Pfam" id="PF07675">
    <property type="entry name" value="Cleaved_Adhesin"/>
    <property type="match status" value="3"/>
</dbReference>
<dbReference type="NCBIfam" id="NF038128">
    <property type="entry name" value="choice_anch_J"/>
    <property type="match status" value="3"/>
</dbReference>
<dbReference type="InterPro" id="IPR012600">
    <property type="entry name" value="Propeptide_C25"/>
</dbReference>
<feature type="domain" description="Gingipain" evidence="16">
    <location>
        <begin position="244"/>
        <end position="594"/>
    </location>
</feature>
<proteinExistence type="inferred from homology"/>
<dbReference type="Gene3D" id="3.40.50.1460">
    <property type="match status" value="1"/>
</dbReference>
<evidence type="ECO:0000259" key="16">
    <source>
        <dbReference type="Pfam" id="PF01364"/>
    </source>
</evidence>
<evidence type="ECO:0000256" key="3">
    <source>
        <dbReference type="ARBA" id="ARBA00022525"/>
    </source>
</evidence>
<comment type="subcellular location">
    <subcellularLocation>
        <location evidence="1">Secreted</location>
    </subcellularLocation>
</comment>
<evidence type="ECO:0000256" key="5">
    <source>
        <dbReference type="ARBA" id="ARBA00022723"/>
    </source>
</evidence>
<dbReference type="Gene3D" id="2.60.40.10">
    <property type="entry name" value="Immunoglobulins"/>
    <property type="match status" value="4"/>
</dbReference>
<evidence type="ECO:0000256" key="2">
    <source>
        <dbReference type="ARBA" id="ARBA00006067"/>
    </source>
</evidence>
<keyword evidence="10" id="KW-0843">Virulence</keyword>
<protein>
    <recommendedName>
        <fullName evidence="13">gingipain K</fullName>
        <ecNumber evidence="13">3.4.22.47</ecNumber>
    </recommendedName>
</protein>
<evidence type="ECO:0000256" key="9">
    <source>
        <dbReference type="ARBA" id="ARBA00022837"/>
    </source>
</evidence>
<keyword evidence="7 21" id="KW-0378">Hydrolase</keyword>
<dbReference type="InterPro" id="IPR005536">
    <property type="entry name" value="Peptidase_C25_Ig-like_domain"/>
</dbReference>
<dbReference type="EMBL" id="CP116613">
    <property type="protein sequence ID" value="WCF98918.1"/>
    <property type="molecule type" value="Genomic_DNA"/>
</dbReference>
<accession>A0AAE9X9L1</accession>
<dbReference type="InterPro" id="IPR011628">
    <property type="entry name" value="Cleaved_adhesin"/>
</dbReference>
<dbReference type="RefSeq" id="WP_271912514.1">
    <property type="nucleotide sequence ID" value="NZ_CP116613.1"/>
</dbReference>
<feature type="domain" description="Peptidase C25 Ig-like" evidence="17">
    <location>
        <begin position="606"/>
        <end position="679"/>
    </location>
</feature>
<dbReference type="SUPFAM" id="SSF52129">
    <property type="entry name" value="Caspase-like"/>
    <property type="match status" value="1"/>
</dbReference>
<dbReference type="Proteomes" id="UP001179540">
    <property type="component" value="Chromosome"/>
</dbReference>
<evidence type="ECO:0000313" key="21">
    <source>
        <dbReference type="EMBL" id="WCF98918.1"/>
    </source>
</evidence>
<dbReference type="Gene3D" id="2.60.40.3800">
    <property type="match status" value="1"/>
</dbReference>
<evidence type="ECO:0000256" key="7">
    <source>
        <dbReference type="ARBA" id="ARBA00022801"/>
    </source>
</evidence>
<evidence type="ECO:0000256" key="14">
    <source>
        <dbReference type="SAM" id="MobiDB-lite"/>
    </source>
</evidence>
<name>A0AAE9X9L1_PORGN</name>
<dbReference type="EC" id="3.4.22.47" evidence="13"/>
<evidence type="ECO:0000313" key="22">
    <source>
        <dbReference type="Proteomes" id="UP001179540"/>
    </source>
</evidence>
<keyword evidence="9" id="KW-0106">Calcium</keyword>
<evidence type="ECO:0000256" key="15">
    <source>
        <dbReference type="SAM" id="SignalP"/>
    </source>
</evidence>
<dbReference type="Gene3D" id="2.60.120.200">
    <property type="match status" value="3"/>
</dbReference>
<dbReference type="InterPro" id="IPR001769">
    <property type="entry name" value="Gingipain"/>
</dbReference>
<feature type="domain" description="Cleaved adhesin" evidence="18">
    <location>
        <begin position="984"/>
        <end position="1151"/>
    </location>
</feature>
<feature type="signal peptide" evidence="15">
    <location>
        <begin position="1"/>
        <end position="21"/>
    </location>
</feature>
<feature type="domain" description="Cleaved adhesin" evidence="18">
    <location>
        <begin position="1429"/>
        <end position="1591"/>
    </location>
</feature>
<evidence type="ECO:0000256" key="6">
    <source>
        <dbReference type="ARBA" id="ARBA00022729"/>
    </source>
</evidence>
<reference evidence="21" key="1">
    <citation type="submission" date="2023-01" db="EMBL/GenBank/DDBJ databases">
        <title>Phages are important unrecognized players in the ecology of the oral pathogen Porphyromonas gingivalis.</title>
        <authorList>
            <person name="Matrishin C.B."/>
            <person name="Kauffman K.M."/>
        </authorList>
    </citation>
    <scope>NUCLEOTIDE SEQUENCE</scope>
    <source>
        <strain evidence="21">HG1691old</strain>
    </source>
</reference>
<dbReference type="InterPro" id="IPR018832">
    <property type="entry name" value="Pept_C25_gingipain_C"/>
</dbReference>
<dbReference type="GO" id="GO:0046872">
    <property type="term" value="F:metal ion binding"/>
    <property type="evidence" value="ECO:0007669"/>
    <property type="project" value="UniProtKB-KW"/>
</dbReference>
<gene>
    <name evidence="21" type="ORF">NY149_10545</name>
</gene>
<dbReference type="Pfam" id="PF03785">
    <property type="entry name" value="Peptidase_C25_C"/>
    <property type="match status" value="1"/>
</dbReference>
<evidence type="ECO:0000259" key="17">
    <source>
        <dbReference type="Pfam" id="PF03785"/>
    </source>
</evidence>
<evidence type="ECO:0000259" key="18">
    <source>
        <dbReference type="Pfam" id="PF07675"/>
    </source>
</evidence>
<evidence type="ECO:0000256" key="10">
    <source>
        <dbReference type="ARBA" id="ARBA00023026"/>
    </source>
</evidence>
<feature type="domain" description="Cleaved adhesin" evidence="18">
    <location>
        <begin position="1161"/>
        <end position="1330"/>
    </location>
</feature>
<evidence type="ECO:0000256" key="8">
    <source>
        <dbReference type="ARBA" id="ARBA00022807"/>
    </source>
</evidence>
<dbReference type="InterPro" id="IPR013783">
    <property type="entry name" value="Ig-like_fold"/>
</dbReference>
<dbReference type="GO" id="GO:0005576">
    <property type="term" value="C:extracellular region"/>
    <property type="evidence" value="ECO:0007669"/>
    <property type="project" value="UniProtKB-SubCell"/>
</dbReference>
<feature type="chain" id="PRO_5042169374" description="gingipain K" evidence="15">
    <location>
        <begin position="22"/>
        <end position="1725"/>
    </location>
</feature>
<evidence type="ECO:0000256" key="11">
    <source>
        <dbReference type="ARBA" id="ARBA00023145"/>
    </source>
</evidence>
<organism evidence="21 22">
    <name type="scientific">Porphyromonas gingivalis</name>
    <name type="common">Bacteroides gingivalis</name>
    <dbReference type="NCBI Taxonomy" id="837"/>
    <lineage>
        <taxon>Bacteria</taxon>
        <taxon>Pseudomonadati</taxon>
        <taxon>Bacteroidota</taxon>
        <taxon>Bacteroidia</taxon>
        <taxon>Bacteroidales</taxon>
        <taxon>Porphyromonadaceae</taxon>
        <taxon>Porphyromonas</taxon>
    </lineage>
</organism>
<evidence type="ECO:0000256" key="13">
    <source>
        <dbReference type="ARBA" id="ARBA00066476"/>
    </source>
</evidence>
<evidence type="ECO:0000256" key="1">
    <source>
        <dbReference type="ARBA" id="ARBA00004613"/>
    </source>
</evidence>
<keyword evidence="5" id="KW-0479">Metal-binding</keyword>
<dbReference type="FunFam" id="3.40.50.1460:FF:000023">
    <property type="entry name" value="Lys-gingipain W83"/>
    <property type="match status" value="1"/>
</dbReference>
<keyword evidence="3" id="KW-0964">Secreted</keyword>
<comment type="similarity">
    <text evidence="2">Belongs to the peptidase C25 family.</text>
</comment>
<feature type="region of interest" description="Disordered" evidence="14">
    <location>
        <begin position="965"/>
        <end position="986"/>
    </location>
</feature>
<feature type="domain" description="Peptidase C25 gingipain C-terminal" evidence="20">
    <location>
        <begin position="716"/>
        <end position="877"/>
    </location>
</feature>
<dbReference type="GO" id="GO:0004197">
    <property type="term" value="F:cysteine-type endopeptidase activity"/>
    <property type="evidence" value="ECO:0007669"/>
    <property type="project" value="InterPro"/>
</dbReference>
<dbReference type="Pfam" id="PF08126">
    <property type="entry name" value="Propeptide_C25"/>
    <property type="match status" value="1"/>
</dbReference>
<dbReference type="Pfam" id="PF10365">
    <property type="entry name" value="DUF2436"/>
    <property type="match status" value="1"/>
</dbReference>
<keyword evidence="8" id="KW-0788">Thiol protease</keyword>
<feature type="compositionally biased region" description="Pro residues" evidence="14">
    <location>
        <begin position="970"/>
        <end position="980"/>
    </location>
</feature>
<dbReference type="FunFam" id="2.60.40.3800:FF:000002">
    <property type="entry name" value="Lys-gingipain W83"/>
    <property type="match status" value="1"/>
</dbReference>
<dbReference type="Gene3D" id="3.40.50.10390">
    <property type="entry name" value="Gingipain r, domain 1"/>
    <property type="match status" value="1"/>
</dbReference>
<keyword evidence="11" id="KW-0865">Zymogen</keyword>
<evidence type="ECO:0000259" key="19">
    <source>
        <dbReference type="Pfam" id="PF08126"/>
    </source>
</evidence>
<evidence type="ECO:0000256" key="4">
    <source>
        <dbReference type="ARBA" id="ARBA00022670"/>
    </source>
</evidence>
<feature type="domain" description="Gingipain propeptide" evidence="19">
    <location>
        <begin position="46"/>
        <end position="207"/>
    </location>
</feature>
<dbReference type="GO" id="GO:0006508">
    <property type="term" value="P:proteolysis"/>
    <property type="evidence" value="ECO:0007669"/>
    <property type="project" value="UniProtKB-KW"/>
</dbReference>
<evidence type="ECO:0000259" key="20">
    <source>
        <dbReference type="Pfam" id="PF10365"/>
    </source>
</evidence>